<dbReference type="OrthoDB" id="1111222at2"/>
<feature type="domain" description="DUF4350" evidence="2">
    <location>
        <begin position="73"/>
        <end position="223"/>
    </location>
</feature>
<evidence type="ECO:0000259" key="2">
    <source>
        <dbReference type="Pfam" id="PF14258"/>
    </source>
</evidence>
<dbReference type="InterPro" id="IPR025646">
    <property type="entry name" value="DUF4350"/>
</dbReference>
<feature type="transmembrane region" description="Helical" evidence="1">
    <location>
        <begin position="268"/>
        <end position="285"/>
    </location>
</feature>
<accession>A0A4V2WMX6</accession>
<dbReference type="Pfam" id="PF14258">
    <property type="entry name" value="DUF4350"/>
    <property type="match status" value="1"/>
</dbReference>
<gene>
    <name evidence="3" type="ORF">E0486_06470</name>
</gene>
<evidence type="ECO:0000256" key="1">
    <source>
        <dbReference type="SAM" id="Phobius"/>
    </source>
</evidence>
<dbReference type="AlphaFoldDB" id="A0A4V2WMX6"/>
<keyword evidence="4" id="KW-1185">Reference proteome</keyword>
<dbReference type="Proteomes" id="UP000295164">
    <property type="component" value="Unassembled WGS sequence"/>
</dbReference>
<comment type="caution">
    <text evidence="3">The sequence shown here is derived from an EMBL/GenBank/DDBJ whole genome shotgun (WGS) entry which is preliminary data.</text>
</comment>
<organism evidence="3 4">
    <name type="scientific">Flaviaesturariibacter aridisoli</name>
    <dbReference type="NCBI Taxonomy" id="2545761"/>
    <lineage>
        <taxon>Bacteria</taxon>
        <taxon>Pseudomonadati</taxon>
        <taxon>Bacteroidota</taxon>
        <taxon>Chitinophagia</taxon>
        <taxon>Chitinophagales</taxon>
        <taxon>Chitinophagaceae</taxon>
        <taxon>Flaviaestuariibacter</taxon>
    </lineage>
</organism>
<reference evidence="3 4" key="1">
    <citation type="submission" date="2019-03" db="EMBL/GenBank/DDBJ databases">
        <authorList>
            <person name="Kim M.K.M."/>
        </authorList>
    </citation>
    <scope>NUCLEOTIDE SEQUENCE [LARGE SCALE GENOMIC DNA]</scope>
    <source>
        <strain evidence="3 4">17J68-15</strain>
    </source>
</reference>
<protein>
    <recommendedName>
        <fullName evidence="2">DUF4350 domain-containing protein</fullName>
    </recommendedName>
</protein>
<proteinExistence type="predicted"/>
<dbReference type="RefSeq" id="WP_131851331.1">
    <property type="nucleotide sequence ID" value="NZ_SKFH01000007.1"/>
</dbReference>
<evidence type="ECO:0000313" key="4">
    <source>
        <dbReference type="Proteomes" id="UP000295164"/>
    </source>
</evidence>
<keyword evidence="1" id="KW-0472">Membrane</keyword>
<keyword evidence="1" id="KW-0812">Transmembrane</keyword>
<sequence>MKRYIPLILVLLLLLLGVFYLARRSPAERRFDGRLSLRREDRIPYGTFLARDLLPKLFPKANVYNEPAAPGHWDSLSTADGRQALVLMGYYIDADNGEVTELLRFAARGNYVYLVGVDFSRALCDALSIEARRADTDRSDTMSVALEAPRFAGRSYHYPGVDLSGLLIRNAPDSTVLLGTRDGGRPNFLQFRIGGGSIFVHSSPLAFSNYFLLQPGNEAYLAGALSVLPSDLRRVAWSEYYLSKDANGDDDDGNNSPNWLRVLLRYKAFSWALGLMLLLLMLYALSEMRRRQRWIPPHERPRNESLDFVQTVGRLYYDQRDHYDLAVKMIQYFLDHVRQQYKIPTIALDEEFIRRLEARSGYPRAGLERLLALIGDIRALGRASESQLADLHQQLENYYQYG</sequence>
<evidence type="ECO:0000313" key="3">
    <source>
        <dbReference type="EMBL" id="TCZ73312.1"/>
    </source>
</evidence>
<name>A0A4V2WMX6_9BACT</name>
<dbReference type="EMBL" id="SKFH01000007">
    <property type="protein sequence ID" value="TCZ73312.1"/>
    <property type="molecule type" value="Genomic_DNA"/>
</dbReference>
<keyword evidence="1" id="KW-1133">Transmembrane helix</keyword>